<evidence type="ECO:0000256" key="2">
    <source>
        <dbReference type="ARBA" id="ARBA00022723"/>
    </source>
</evidence>
<reference evidence="5 6" key="1">
    <citation type="submission" date="2012-10" db="EMBL/GenBank/DDBJ databases">
        <title>Genome sequence of the symbiont of the pentatomidae stink bug Halyomorpha halys.</title>
        <authorList>
            <person name="Kobayashi H."/>
            <person name="Fujii-Muramatsu R."/>
            <person name="Takeishi K."/>
            <person name="Noda H."/>
        </authorList>
    </citation>
    <scope>NUCLEOTIDE SEQUENCE [LARGE SCALE GENOMIC DNA]</scope>
</reference>
<organism evidence="5 6">
    <name type="scientific">Candidatus Pantoea carbekii</name>
    <dbReference type="NCBI Taxonomy" id="1235990"/>
    <lineage>
        <taxon>Bacteria</taxon>
        <taxon>Pseudomonadati</taxon>
        <taxon>Pseudomonadota</taxon>
        <taxon>Gammaproteobacteria</taxon>
        <taxon>Enterobacterales</taxon>
        <taxon>Erwiniaceae</taxon>
        <taxon>Pantoea</taxon>
    </lineage>
</organism>
<dbReference type="eggNOG" id="COG0561">
    <property type="taxonomic scope" value="Bacteria"/>
</dbReference>
<evidence type="ECO:0000256" key="4">
    <source>
        <dbReference type="ARBA" id="ARBA00022842"/>
    </source>
</evidence>
<dbReference type="PANTHER" id="PTHR47267:SF4">
    <property type="entry name" value="PYRIDOXAL PHOSPHATE PHOSPHATASE YIGL"/>
    <property type="match status" value="1"/>
</dbReference>
<evidence type="ECO:0008006" key="7">
    <source>
        <dbReference type="Google" id="ProtNLM"/>
    </source>
</evidence>
<dbReference type="GO" id="GO:0016787">
    <property type="term" value="F:hydrolase activity"/>
    <property type="evidence" value="ECO:0007669"/>
    <property type="project" value="UniProtKB-KW"/>
</dbReference>
<protein>
    <recommendedName>
        <fullName evidence="7">Hydrolase</fullName>
    </recommendedName>
</protein>
<evidence type="ECO:0000256" key="3">
    <source>
        <dbReference type="ARBA" id="ARBA00022801"/>
    </source>
</evidence>
<dbReference type="SUPFAM" id="SSF56784">
    <property type="entry name" value="HAD-like"/>
    <property type="match status" value="1"/>
</dbReference>
<keyword evidence="3" id="KW-0378">Hydrolase</keyword>
<keyword evidence="6" id="KW-1185">Reference proteome</keyword>
<dbReference type="Gene3D" id="3.40.50.1000">
    <property type="entry name" value="HAD superfamily/HAD-like"/>
    <property type="match status" value="1"/>
</dbReference>
<evidence type="ECO:0000313" key="5">
    <source>
        <dbReference type="EMBL" id="BAN99976.1"/>
    </source>
</evidence>
<dbReference type="Proteomes" id="UP000016900">
    <property type="component" value="Chromosome"/>
</dbReference>
<evidence type="ECO:0000256" key="1">
    <source>
        <dbReference type="ARBA" id="ARBA00001946"/>
    </source>
</evidence>
<dbReference type="EMBL" id="AP012554">
    <property type="protein sequence ID" value="BAN99976.1"/>
    <property type="molecule type" value="Genomic_DNA"/>
</dbReference>
<dbReference type="AlphaFoldDB" id="U3U6P0"/>
<dbReference type="InterPro" id="IPR036412">
    <property type="entry name" value="HAD-like_sf"/>
</dbReference>
<dbReference type="InterPro" id="IPR023214">
    <property type="entry name" value="HAD_sf"/>
</dbReference>
<name>U3U6P0_9GAMM</name>
<dbReference type="KEGG" id="hhs:HHS_00070"/>
<dbReference type="PANTHER" id="PTHR47267">
    <property type="match status" value="1"/>
</dbReference>
<dbReference type="Pfam" id="PF08282">
    <property type="entry name" value="Hydrolase_3"/>
    <property type="match status" value="1"/>
</dbReference>
<comment type="cofactor">
    <cofactor evidence="1">
        <name>Mg(2+)</name>
        <dbReference type="ChEBI" id="CHEBI:18420"/>
    </cofactor>
</comment>
<keyword evidence="2" id="KW-0479">Metal-binding</keyword>
<keyword evidence="4" id="KW-0460">Magnesium</keyword>
<dbReference type="PATRIC" id="fig|1235990.3.peg.7"/>
<dbReference type="GO" id="GO:0046872">
    <property type="term" value="F:metal ion binding"/>
    <property type="evidence" value="ECO:0007669"/>
    <property type="project" value="UniProtKB-KW"/>
</dbReference>
<proteinExistence type="predicted"/>
<accession>U3U6P0</accession>
<evidence type="ECO:0000313" key="6">
    <source>
        <dbReference type="Proteomes" id="UP000016900"/>
    </source>
</evidence>
<gene>
    <name evidence="5" type="ORF">HHS_00070</name>
</gene>
<sequence length="102" mass="11935">MYCIVASDLDGTFLLPDHRLTTCARPTLQRLVACNIHFVFRNRWHYIDAKQICDEIGTSAYMIAYNDARVHNIKVKLVFSYNIDADITSQSYCLKYYDPELY</sequence>